<evidence type="ECO:0000313" key="3">
    <source>
        <dbReference type="Proteomes" id="UP000680750"/>
    </source>
</evidence>
<dbReference type="EMBL" id="AP023354">
    <property type="protein sequence ID" value="BCJ27543.1"/>
    <property type="molecule type" value="Genomic_DNA"/>
</dbReference>
<dbReference type="InterPro" id="IPR029058">
    <property type="entry name" value="AB_hydrolase_fold"/>
</dbReference>
<accession>A0A810KWF1</accession>
<dbReference type="RefSeq" id="WP_084132895.1">
    <property type="nucleotide sequence ID" value="NZ_AP023354.1"/>
</dbReference>
<evidence type="ECO:0000259" key="1">
    <source>
        <dbReference type="Pfam" id="PF06259"/>
    </source>
</evidence>
<dbReference type="SUPFAM" id="SSF53474">
    <property type="entry name" value="alpha/beta-Hydrolases"/>
    <property type="match status" value="1"/>
</dbReference>
<sequence>MRATPIRSVLRAIGTRVRATPIRSVLRATGARRRATPIRPALRATGTRVRALAGRRGTGTAGGAGLGVLFGRRRIRTGVLAAVVALSPTTATVLAPAAANRPAAPIGTAAWRADPRALPDPVTADPAAVRRFYATEPPAARRALALRYPGVVGASDGAPVALRYAANRVAMRAAGPRFADRPGRYLLFDPRGDGRAAEAFGDLARADRIAVLVPGAGVDAANFWSGVGGRGYRALARQADQLYRSARRPGFAVIAWLGYTTPKGVSLSEAREDLARTGAAALVRFVAGLAAVRPHATVALLAHSYGSVVVGLAARRLPPQVTDLVVVGSPGMGVDDVSRLGTAARVWAGRCPGDWIRWVPGERVFGLGHGRAPTDAAFGARAFGTGGVADHDHYFAPGTASLANLAAIATRGALR</sequence>
<dbReference type="OrthoDB" id="5170249at2"/>
<reference evidence="2" key="1">
    <citation type="submission" date="2020-08" db="EMBL/GenBank/DDBJ databases">
        <title>Whole genome shotgun sequence of Actinocatenispora sera NBRC 101916.</title>
        <authorList>
            <person name="Komaki H."/>
            <person name="Tamura T."/>
        </authorList>
    </citation>
    <scope>NUCLEOTIDE SEQUENCE</scope>
    <source>
        <strain evidence="2">NBRC 101916</strain>
    </source>
</reference>
<dbReference type="Proteomes" id="UP000680750">
    <property type="component" value="Chromosome"/>
</dbReference>
<dbReference type="Pfam" id="PF06259">
    <property type="entry name" value="Abhydrolase_8"/>
    <property type="match status" value="1"/>
</dbReference>
<protein>
    <recommendedName>
        <fullName evidence="1">DUF1023 domain-containing protein</fullName>
    </recommendedName>
</protein>
<proteinExistence type="predicted"/>
<dbReference type="KEGG" id="aser:Asera_16510"/>
<evidence type="ECO:0000313" key="2">
    <source>
        <dbReference type="EMBL" id="BCJ27543.1"/>
    </source>
</evidence>
<keyword evidence="3" id="KW-1185">Reference proteome</keyword>
<feature type="domain" description="DUF1023" evidence="1">
    <location>
        <begin position="189"/>
        <end position="360"/>
    </location>
</feature>
<dbReference type="InterPro" id="IPR010427">
    <property type="entry name" value="DUF1023"/>
</dbReference>
<organism evidence="2 3">
    <name type="scientific">Actinocatenispora sera</name>
    <dbReference type="NCBI Taxonomy" id="390989"/>
    <lineage>
        <taxon>Bacteria</taxon>
        <taxon>Bacillati</taxon>
        <taxon>Actinomycetota</taxon>
        <taxon>Actinomycetes</taxon>
        <taxon>Micromonosporales</taxon>
        <taxon>Micromonosporaceae</taxon>
        <taxon>Actinocatenispora</taxon>
    </lineage>
</organism>
<gene>
    <name evidence="2" type="ORF">Asera_16510</name>
</gene>
<dbReference type="Gene3D" id="3.40.50.1820">
    <property type="entry name" value="alpha/beta hydrolase"/>
    <property type="match status" value="1"/>
</dbReference>
<dbReference type="AlphaFoldDB" id="A0A810KWF1"/>
<name>A0A810KWF1_9ACTN</name>